<dbReference type="PATRIC" id="fig|993517.3.peg.2863"/>
<dbReference type="AlphaFoldDB" id="K5D5W5"/>
<organism evidence="1 2">
    <name type="scientific">Rhodopirellula baltica SH28</name>
    <dbReference type="NCBI Taxonomy" id="993517"/>
    <lineage>
        <taxon>Bacteria</taxon>
        <taxon>Pseudomonadati</taxon>
        <taxon>Planctomycetota</taxon>
        <taxon>Planctomycetia</taxon>
        <taxon>Pirellulales</taxon>
        <taxon>Pirellulaceae</taxon>
        <taxon>Rhodopirellula</taxon>
    </lineage>
</organism>
<name>K5D5W5_RHOBT</name>
<evidence type="ECO:0000313" key="1">
    <source>
        <dbReference type="EMBL" id="EKK02107.1"/>
    </source>
</evidence>
<proteinExistence type="predicted"/>
<protein>
    <submittedName>
        <fullName evidence="1">Uncharacterized protein</fullName>
    </submittedName>
</protein>
<comment type="caution">
    <text evidence="1">The sequence shown here is derived from an EMBL/GenBank/DDBJ whole genome shotgun (WGS) entry which is preliminary data.</text>
</comment>
<dbReference type="Proteomes" id="UP000007993">
    <property type="component" value="Unassembled WGS sequence"/>
</dbReference>
<reference evidence="1 2" key="1">
    <citation type="journal article" date="2013" name="Mar. Genomics">
        <title>Expression of sulfatases in Rhodopirellula baltica and the diversity of sulfatases in the genus Rhodopirellula.</title>
        <authorList>
            <person name="Wegner C.E."/>
            <person name="Richter-Heitmann T."/>
            <person name="Klindworth A."/>
            <person name="Klockow C."/>
            <person name="Richter M."/>
            <person name="Achstetter T."/>
            <person name="Glockner F.O."/>
            <person name="Harder J."/>
        </authorList>
    </citation>
    <scope>NUCLEOTIDE SEQUENCE [LARGE SCALE GENOMIC DNA]</scope>
    <source>
        <strain evidence="1 2">SH28</strain>
    </source>
</reference>
<gene>
    <name evidence="1" type="ORF">RBSH_02655</name>
</gene>
<accession>K5D5W5</accession>
<dbReference type="EMBL" id="AMCW01000071">
    <property type="protein sequence ID" value="EKK02107.1"/>
    <property type="molecule type" value="Genomic_DNA"/>
</dbReference>
<sequence length="42" mass="5104">MLKRLECPVAVQPCVLQRLNPLRRRQSEHNVEIWRSRLILDH</sequence>
<evidence type="ECO:0000313" key="2">
    <source>
        <dbReference type="Proteomes" id="UP000007993"/>
    </source>
</evidence>